<sequence>MSASFLSTGRGKLILLLLCGVAFLDLVDASIVNVALPSIRKDLDFDTQGLQWVPSGYLLTYGGFMLLGGRAADLFGRRRVLVAGTTVFGVASLAGGFANTAGLLVGARLVQGVGAALMMPAALSLLTTTFKEGSDRTKAFGAWGAVAGLASAVGVLAGGLLTDGPGWRWVMFVNPPVCVLILAGAYRMFEPEDKRVSLKGLDLFGAFLATAGMLLLVFALVKAPDQGWGSSRTVLELAAAGVLLVVFVVNERFTGDPLLPLSIFRIRGLAAADVTQLVSVAGFISMFFFLTLYMQNVLGYSPIRTGLAYLPVTGAVGIGAGMAPKLVAKVGTRPVVVVGSVIASTGIFLLSRLKVDGGFVSGLLPGMVVMAIGLGFVFVAITTAANAGVPHHQAGLAAALLNASQQVGGALGLAIFSAVSTARVNHRLAHGATPPAAFTSGLSRALFACAVAVMCGAVIALRTRNVHSEAEAEGLAEVEKLVAVG</sequence>
<feature type="transmembrane region" description="Helical" evidence="7">
    <location>
        <begin position="396"/>
        <end position="422"/>
    </location>
</feature>
<keyword evidence="2" id="KW-0813">Transport</keyword>
<keyword evidence="6 7" id="KW-0472">Membrane</keyword>
<organism evidence="9 10">
    <name type="scientific">Catenulispora subtropica</name>
    <dbReference type="NCBI Taxonomy" id="450798"/>
    <lineage>
        <taxon>Bacteria</taxon>
        <taxon>Bacillati</taxon>
        <taxon>Actinomycetota</taxon>
        <taxon>Actinomycetes</taxon>
        <taxon>Catenulisporales</taxon>
        <taxon>Catenulisporaceae</taxon>
        <taxon>Catenulispora</taxon>
    </lineage>
</organism>
<evidence type="ECO:0000256" key="6">
    <source>
        <dbReference type="ARBA" id="ARBA00023136"/>
    </source>
</evidence>
<feature type="transmembrane region" description="Helical" evidence="7">
    <location>
        <begin position="140"/>
        <end position="161"/>
    </location>
</feature>
<dbReference type="InterPro" id="IPR011701">
    <property type="entry name" value="MFS"/>
</dbReference>
<feature type="transmembrane region" description="Helical" evidence="7">
    <location>
        <begin position="335"/>
        <end position="353"/>
    </location>
</feature>
<feature type="transmembrane region" description="Helical" evidence="7">
    <location>
        <begin position="359"/>
        <end position="384"/>
    </location>
</feature>
<name>A0ABN2QZD4_9ACTN</name>
<keyword evidence="5 7" id="KW-1133">Transmembrane helix</keyword>
<keyword evidence="10" id="KW-1185">Reference proteome</keyword>
<dbReference type="Pfam" id="PF07690">
    <property type="entry name" value="MFS_1"/>
    <property type="match status" value="1"/>
</dbReference>
<dbReference type="InterPro" id="IPR005829">
    <property type="entry name" value="Sugar_transporter_CS"/>
</dbReference>
<dbReference type="PANTHER" id="PTHR42718">
    <property type="entry name" value="MAJOR FACILITATOR SUPERFAMILY MULTIDRUG TRANSPORTER MFSC"/>
    <property type="match status" value="1"/>
</dbReference>
<dbReference type="Proteomes" id="UP001499854">
    <property type="component" value="Unassembled WGS sequence"/>
</dbReference>
<dbReference type="InterPro" id="IPR004638">
    <property type="entry name" value="EmrB-like"/>
</dbReference>
<feature type="transmembrane region" description="Helical" evidence="7">
    <location>
        <begin position="274"/>
        <end position="294"/>
    </location>
</feature>
<feature type="transmembrane region" description="Helical" evidence="7">
    <location>
        <begin position="201"/>
        <end position="221"/>
    </location>
</feature>
<feature type="transmembrane region" description="Helical" evidence="7">
    <location>
        <begin position="49"/>
        <end position="68"/>
    </location>
</feature>
<evidence type="ECO:0000256" key="5">
    <source>
        <dbReference type="ARBA" id="ARBA00022989"/>
    </source>
</evidence>
<dbReference type="PRINTS" id="PR01036">
    <property type="entry name" value="TCRTETB"/>
</dbReference>
<reference evidence="9 10" key="1">
    <citation type="journal article" date="2019" name="Int. J. Syst. Evol. Microbiol.">
        <title>The Global Catalogue of Microorganisms (GCM) 10K type strain sequencing project: providing services to taxonomists for standard genome sequencing and annotation.</title>
        <authorList>
            <consortium name="The Broad Institute Genomics Platform"/>
            <consortium name="The Broad Institute Genome Sequencing Center for Infectious Disease"/>
            <person name="Wu L."/>
            <person name="Ma J."/>
        </authorList>
    </citation>
    <scope>NUCLEOTIDE SEQUENCE [LARGE SCALE GENOMIC DNA]</scope>
    <source>
        <strain evidence="9 10">JCM 16013</strain>
    </source>
</reference>
<feature type="transmembrane region" description="Helical" evidence="7">
    <location>
        <begin position="80"/>
        <end position="103"/>
    </location>
</feature>
<feature type="transmembrane region" description="Helical" evidence="7">
    <location>
        <begin position="442"/>
        <end position="461"/>
    </location>
</feature>
<protein>
    <submittedName>
        <fullName evidence="9">MFS transporter</fullName>
    </submittedName>
</protein>
<evidence type="ECO:0000256" key="1">
    <source>
        <dbReference type="ARBA" id="ARBA00004651"/>
    </source>
</evidence>
<comment type="subcellular location">
    <subcellularLocation>
        <location evidence="1">Cell membrane</location>
        <topology evidence="1">Multi-pass membrane protein</topology>
    </subcellularLocation>
</comment>
<evidence type="ECO:0000256" key="4">
    <source>
        <dbReference type="ARBA" id="ARBA00022692"/>
    </source>
</evidence>
<dbReference type="PANTHER" id="PTHR42718:SF46">
    <property type="entry name" value="BLR6921 PROTEIN"/>
    <property type="match status" value="1"/>
</dbReference>
<dbReference type="RefSeq" id="WP_344656361.1">
    <property type="nucleotide sequence ID" value="NZ_BAAAQM010000006.1"/>
</dbReference>
<evidence type="ECO:0000313" key="9">
    <source>
        <dbReference type="EMBL" id="GAA1960902.1"/>
    </source>
</evidence>
<feature type="domain" description="Major facilitator superfamily (MFS) profile" evidence="8">
    <location>
        <begin position="14"/>
        <end position="468"/>
    </location>
</feature>
<gene>
    <name evidence="9" type="ORF">GCM10009838_16790</name>
</gene>
<dbReference type="PROSITE" id="PS50850">
    <property type="entry name" value="MFS"/>
    <property type="match status" value="1"/>
</dbReference>
<dbReference type="SUPFAM" id="SSF103473">
    <property type="entry name" value="MFS general substrate transporter"/>
    <property type="match status" value="1"/>
</dbReference>
<dbReference type="CDD" id="cd17321">
    <property type="entry name" value="MFS_MMR_MDR_like"/>
    <property type="match status" value="1"/>
</dbReference>
<evidence type="ECO:0000256" key="2">
    <source>
        <dbReference type="ARBA" id="ARBA00022448"/>
    </source>
</evidence>
<feature type="transmembrane region" description="Helical" evidence="7">
    <location>
        <begin position="306"/>
        <end position="323"/>
    </location>
</feature>
<feature type="transmembrane region" description="Helical" evidence="7">
    <location>
        <begin position="109"/>
        <end position="128"/>
    </location>
</feature>
<evidence type="ECO:0000256" key="7">
    <source>
        <dbReference type="SAM" id="Phobius"/>
    </source>
</evidence>
<feature type="transmembrane region" description="Helical" evidence="7">
    <location>
        <begin position="167"/>
        <end position="189"/>
    </location>
</feature>
<feature type="transmembrane region" description="Helical" evidence="7">
    <location>
        <begin position="233"/>
        <end position="253"/>
    </location>
</feature>
<proteinExistence type="predicted"/>
<evidence type="ECO:0000256" key="3">
    <source>
        <dbReference type="ARBA" id="ARBA00022475"/>
    </source>
</evidence>
<dbReference type="EMBL" id="BAAAQM010000006">
    <property type="protein sequence ID" value="GAA1960902.1"/>
    <property type="molecule type" value="Genomic_DNA"/>
</dbReference>
<evidence type="ECO:0000313" key="10">
    <source>
        <dbReference type="Proteomes" id="UP001499854"/>
    </source>
</evidence>
<accession>A0ABN2QZD4</accession>
<comment type="caution">
    <text evidence="9">The sequence shown here is derived from an EMBL/GenBank/DDBJ whole genome shotgun (WGS) entry which is preliminary data.</text>
</comment>
<dbReference type="Gene3D" id="1.20.1250.20">
    <property type="entry name" value="MFS general substrate transporter like domains"/>
    <property type="match status" value="1"/>
</dbReference>
<dbReference type="InterPro" id="IPR036259">
    <property type="entry name" value="MFS_trans_sf"/>
</dbReference>
<keyword evidence="4 7" id="KW-0812">Transmembrane</keyword>
<dbReference type="InterPro" id="IPR020846">
    <property type="entry name" value="MFS_dom"/>
</dbReference>
<dbReference type="PROSITE" id="PS00216">
    <property type="entry name" value="SUGAR_TRANSPORT_1"/>
    <property type="match status" value="1"/>
</dbReference>
<dbReference type="Gene3D" id="1.20.1720.10">
    <property type="entry name" value="Multidrug resistance protein D"/>
    <property type="match status" value="1"/>
</dbReference>
<keyword evidence="3" id="KW-1003">Cell membrane</keyword>
<dbReference type="NCBIfam" id="TIGR00711">
    <property type="entry name" value="efflux_EmrB"/>
    <property type="match status" value="1"/>
</dbReference>
<evidence type="ECO:0000259" key="8">
    <source>
        <dbReference type="PROSITE" id="PS50850"/>
    </source>
</evidence>